<evidence type="ECO:0000313" key="2">
    <source>
        <dbReference type="EMBL" id="MFB9137889.1"/>
    </source>
</evidence>
<dbReference type="RefSeq" id="WP_390198336.1">
    <property type="nucleotide sequence ID" value="NZ_JBHMEP010000051.1"/>
</dbReference>
<reference evidence="2 3" key="1">
    <citation type="submission" date="2024-09" db="EMBL/GenBank/DDBJ databases">
        <authorList>
            <person name="Sun Q."/>
            <person name="Mori K."/>
        </authorList>
    </citation>
    <scope>NUCLEOTIDE SEQUENCE [LARGE SCALE GENOMIC DNA]</scope>
    <source>
        <strain evidence="2 3">CECT 8064</strain>
    </source>
</reference>
<sequence>LFFEGRSIYSYGYHFEVGRIVRNKCGEKAYLLNDKYYSSFTCKHQHCVRSAIPTGSKVFSVGYNMSDDGSMAFITSQLELIKEVIEKYKKVRTSLSYRDVWGVFRNLMDYIEFFNMGTPKSLLKKSANTWIGTKHELSYESDKIKSEYVHELKRVFEVLLNHQALETLGTTNVIVDEICGEGTWAEYVARCQRWEDSQAKKEALIFEKRRKEKEDRKKKFEEQIEMWKSGKILELYLHYYLEDDQPNVWLRIKNGIIETSKNIKIGRAEAERLWKLIKFFHNGSKFQHDMVLDTTGHKWKINSYKNDILVAGCHRIAYSEMEGVARQLGWD</sequence>
<name>A0ABV5HUE9_9VIBR</name>
<protein>
    <submittedName>
        <fullName evidence="2">Uncharacterized protein</fullName>
    </submittedName>
</protein>
<comment type="caution">
    <text evidence="2">The sequence shown here is derived from an EMBL/GenBank/DDBJ whole genome shotgun (WGS) entry which is preliminary data.</text>
</comment>
<dbReference type="Proteomes" id="UP001589645">
    <property type="component" value="Unassembled WGS sequence"/>
</dbReference>
<keyword evidence="1" id="KW-0175">Coiled coil</keyword>
<dbReference type="EMBL" id="JBHMEP010000051">
    <property type="protein sequence ID" value="MFB9137889.1"/>
    <property type="molecule type" value="Genomic_DNA"/>
</dbReference>
<feature type="non-terminal residue" evidence="2">
    <location>
        <position position="1"/>
    </location>
</feature>
<organism evidence="2 3">
    <name type="scientific">Vibrio olivae</name>
    <dbReference type="NCBI Taxonomy" id="1243002"/>
    <lineage>
        <taxon>Bacteria</taxon>
        <taxon>Pseudomonadati</taxon>
        <taxon>Pseudomonadota</taxon>
        <taxon>Gammaproteobacteria</taxon>
        <taxon>Vibrionales</taxon>
        <taxon>Vibrionaceae</taxon>
        <taxon>Vibrio</taxon>
    </lineage>
</organism>
<gene>
    <name evidence="2" type="ORF">ACFFUV_23410</name>
</gene>
<keyword evidence="3" id="KW-1185">Reference proteome</keyword>
<proteinExistence type="predicted"/>
<accession>A0ABV5HUE9</accession>
<evidence type="ECO:0000256" key="1">
    <source>
        <dbReference type="SAM" id="Coils"/>
    </source>
</evidence>
<feature type="coiled-coil region" evidence="1">
    <location>
        <begin position="203"/>
        <end position="230"/>
    </location>
</feature>
<evidence type="ECO:0000313" key="3">
    <source>
        <dbReference type="Proteomes" id="UP001589645"/>
    </source>
</evidence>